<keyword evidence="3" id="KW-1185">Reference proteome</keyword>
<feature type="non-terminal residue" evidence="2">
    <location>
        <position position="1"/>
    </location>
</feature>
<protein>
    <recommendedName>
        <fullName evidence="1">Retrovirus-related Pol polyprotein from transposon TNT 1-94-like beta-barrel domain-containing protein</fullName>
    </recommendedName>
</protein>
<evidence type="ECO:0000313" key="3">
    <source>
        <dbReference type="Proteomes" id="UP000257109"/>
    </source>
</evidence>
<dbReference type="InterPro" id="IPR054722">
    <property type="entry name" value="PolX-like_BBD"/>
</dbReference>
<dbReference type="EMBL" id="QJKJ01007808">
    <property type="protein sequence ID" value="RDX81863.1"/>
    <property type="molecule type" value="Genomic_DNA"/>
</dbReference>
<dbReference type="AlphaFoldDB" id="A0A371FUX1"/>
<evidence type="ECO:0000259" key="1">
    <source>
        <dbReference type="Pfam" id="PF22936"/>
    </source>
</evidence>
<dbReference type="Proteomes" id="UP000257109">
    <property type="component" value="Unassembled WGS sequence"/>
</dbReference>
<reference evidence="2" key="1">
    <citation type="submission" date="2018-05" db="EMBL/GenBank/DDBJ databases">
        <title>Draft genome of Mucuna pruriens seed.</title>
        <authorList>
            <person name="Nnadi N.E."/>
            <person name="Vos R."/>
            <person name="Hasami M.H."/>
            <person name="Devisetty U.K."/>
            <person name="Aguiy J.C."/>
        </authorList>
    </citation>
    <scope>NUCLEOTIDE SEQUENCE [LARGE SCALE GENOMIC DNA]</scope>
    <source>
        <strain evidence="2">JCA_2017</strain>
    </source>
</reference>
<organism evidence="2 3">
    <name type="scientific">Mucuna pruriens</name>
    <name type="common">Velvet bean</name>
    <name type="synonym">Dolichos pruriens</name>
    <dbReference type="NCBI Taxonomy" id="157652"/>
    <lineage>
        <taxon>Eukaryota</taxon>
        <taxon>Viridiplantae</taxon>
        <taxon>Streptophyta</taxon>
        <taxon>Embryophyta</taxon>
        <taxon>Tracheophyta</taxon>
        <taxon>Spermatophyta</taxon>
        <taxon>Magnoliopsida</taxon>
        <taxon>eudicotyledons</taxon>
        <taxon>Gunneridae</taxon>
        <taxon>Pentapetalae</taxon>
        <taxon>rosids</taxon>
        <taxon>fabids</taxon>
        <taxon>Fabales</taxon>
        <taxon>Fabaceae</taxon>
        <taxon>Papilionoideae</taxon>
        <taxon>50 kb inversion clade</taxon>
        <taxon>NPAAA clade</taxon>
        <taxon>indigoferoid/millettioid clade</taxon>
        <taxon>Phaseoleae</taxon>
        <taxon>Mucuna</taxon>
    </lineage>
</organism>
<feature type="domain" description="Retrovirus-related Pol polyprotein from transposon TNT 1-94-like beta-barrel" evidence="1">
    <location>
        <begin position="15"/>
        <end position="75"/>
    </location>
</feature>
<accession>A0A371FUX1</accession>
<dbReference type="Pfam" id="PF22936">
    <property type="entry name" value="Pol_BBD"/>
    <property type="match status" value="1"/>
</dbReference>
<comment type="caution">
    <text evidence="2">The sequence shown here is derived from an EMBL/GenBank/DDBJ whole genome shotgun (WGS) entry which is preliminary data.</text>
</comment>
<gene>
    <name evidence="2" type="ORF">CR513_37412</name>
</gene>
<sequence>MGFVKENEAKTNDAWFLDSRCSNHMCGDKGMILNIKHGYKHSFKYGNNSQMFVVGKDSVRLMFNDTTFLIPNLQYYHPCKGLTTHTNMTTNHIFILLNKSSNITLPIKECLHASYDLIYLLHQSKQHCNSIPKKSEWHASKVLELIHTKFVNHYNQT</sequence>
<evidence type="ECO:0000313" key="2">
    <source>
        <dbReference type="EMBL" id="RDX81863.1"/>
    </source>
</evidence>
<proteinExistence type="predicted"/>
<name>A0A371FUX1_MUCPR</name>
<dbReference type="OrthoDB" id="2015125at2759"/>